<dbReference type="InterPro" id="IPR038559">
    <property type="entry name" value="XkdN-like_sf"/>
</dbReference>
<evidence type="ECO:0000313" key="1">
    <source>
        <dbReference type="EMBL" id="SHH14811.1"/>
    </source>
</evidence>
<organism evidence="1 2">
    <name type="scientific">Desulfosporosinus lacus DSM 15449</name>
    <dbReference type="NCBI Taxonomy" id="1121420"/>
    <lineage>
        <taxon>Bacteria</taxon>
        <taxon>Bacillati</taxon>
        <taxon>Bacillota</taxon>
        <taxon>Clostridia</taxon>
        <taxon>Eubacteriales</taxon>
        <taxon>Desulfitobacteriaceae</taxon>
        <taxon>Desulfosporosinus</taxon>
    </lineage>
</organism>
<dbReference type="Pfam" id="PF08890">
    <property type="entry name" value="Phage_TAC_5"/>
    <property type="match status" value="1"/>
</dbReference>
<dbReference type="STRING" id="1121420.SAMN02746098_00296"/>
<sequence>MMQTLSTQLTLYRKETDRNMEAKKKLTLSELISNADKIKAKKTETRELYVKSLGATITIMKPSRTTVLDSYEIGEGEGNSFLVYECVTEPSFKDTELQAAFGVTGYDVLDQILDSGEIDSIAKEIVDFAGYGKDSVSVVEAVKN</sequence>
<protein>
    <submittedName>
        <fullName evidence="1">Phage XkdN-like tail assembly chaperone protein, TAC</fullName>
    </submittedName>
</protein>
<name>A0A1M5QLZ3_9FIRM</name>
<keyword evidence="2" id="KW-1185">Reference proteome</keyword>
<dbReference type="InterPro" id="IPR014986">
    <property type="entry name" value="XkdN-like"/>
</dbReference>
<reference evidence="2" key="1">
    <citation type="submission" date="2016-11" db="EMBL/GenBank/DDBJ databases">
        <authorList>
            <person name="Varghese N."/>
            <person name="Submissions S."/>
        </authorList>
    </citation>
    <scope>NUCLEOTIDE SEQUENCE [LARGE SCALE GENOMIC DNA]</scope>
    <source>
        <strain evidence="2">DSM 15449</strain>
    </source>
</reference>
<gene>
    <name evidence="1" type="ORF">SAMN02746098_00296</name>
</gene>
<proteinExistence type="predicted"/>
<dbReference type="Proteomes" id="UP000183954">
    <property type="component" value="Unassembled WGS sequence"/>
</dbReference>
<dbReference type="Gene3D" id="3.30.2220.30">
    <property type="match status" value="1"/>
</dbReference>
<evidence type="ECO:0000313" key="2">
    <source>
        <dbReference type="Proteomes" id="UP000183954"/>
    </source>
</evidence>
<dbReference type="EMBL" id="FQXJ01000003">
    <property type="protein sequence ID" value="SHH14811.1"/>
    <property type="molecule type" value="Genomic_DNA"/>
</dbReference>
<accession>A0A1M5QLZ3</accession>
<dbReference type="AlphaFoldDB" id="A0A1M5QLZ3"/>